<proteinExistence type="predicted"/>
<dbReference type="Proteomes" id="UP001499854">
    <property type="component" value="Unassembled WGS sequence"/>
</dbReference>
<keyword evidence="2" id="KW-1185">Reference proteome</keyword>
<sequence length="85" mass="9006">MPKFMVFMPGTTESEAGVVPPPEIIAAMTAYNEQLAKARPRRPAVPARAACRGPRGVRAAAELTANTRERTLLLTRAAACDAAEA</sequence>
<evidence type="ECO:0000313" key="1">
    <source>
        <dbReference type="EMBL" id="GAA1998429.1"/>
    </source>
</evidence>
<evidence type="ECO:0000313" key="2">
    <source>
        <dbReference type="Proteomes" id="UP001499854"/>
    </source>
</evidence>
<reference evidence="2" key="1">
    <citation type="journal article" date="2019" name="Int. J. Syst. Evol. Microbiol.">
        <title>The Global Catalogue of Microorganisms (GCM) 10K type strain sequencing project: providing services to taxonomists for standard genome sequencing and annotation.</title>
        <authorList>
            <consortium name="The Broad Institute Genomics Platform"/>
            <consortium name="The Broad Institute Genome Sequencing Center for Infectious Disease"/>
            <person name="Wu L."/>
            <person name="Ma J."/>
        </authorList>
    </citation>
    <scope>NUCLEOTIDE SEQUENCE [LARGE SCALE GENOMIC DNA]</scope>
    <source>
        <strain evidence="2">JCM 16013</strain>
    </source>
</reference>
<comment type="caution">
    <text evidence="1">The sequence shown here is derived from an EMBL/GenBank/DDBJ whole genome shotgun (WGS) entry which is preliminary data.</text>
</comment>
<dbReference type="RefSeq" id="WP_344661920.1">
    <property type="nucleotide sequence ID" value="NZ_BAAAQM010000062.1"/>
</dbReference>
<gene>
    <name evidence="1" type="ORF">GCM10009838_74690</name>
</gene>
<dbReference type="EMBL" id="BAAAQM010000062">
    <property type="protein sequence ID" value="GAA1998429.1"/>
    <property type="molecule type" value="Genomic_DNA"/>
</dbReference>
<organism evidence="1 2">
    <name type="scientific">Catenulispora subtropica</name>
    <dbReference type="NCBI Taxonomy" id="450798"/>
    <lineage>
        <taxon>Bacteria</taxon>
        <taxon>Bacillati</taxon>
        <taxon>Actinomycetota</taxon>
        <taxon>Actinomycetes</taxon>
        <taxon>Catenulisporales</taxon>
        <taxon>Catenulisporaceae</taxon>
        <taxon>Catenulispora</taxon>
    </lineage>
</organism>
<protein>
    <submittedName>
        <fullName evidence="1">Uncharacterized protein</fullName>
    </submittedName>
</protein>
<accession>A0ABP5EJ68</accession>
<name>A0ABP5EJ68_9ACTN</name>